<protein>
    <submittedName>
        <fullName evidence="4">Putative secreted protein (Por secretion system target)</fullName>
    </submittedName>
</protein>
<gene>
    <name evidence="4" type="ORF">BC781_101761</name>
</gene>
<sequence>MKKFYILFLSLFITSSAFSQTTYDREFRAVWIATVFGLDWPNKYDTAEAQKEKLILMLDELERLNFNAVFLQVRTECDAFYSSAYEPWSRYLTGNVGGEPEYDPLAFAIEEAHKRGIELHAWLNPYRVNASTSYTYPEEHVSKKHPEWILKYADGKKILDPGIPAVSEYISDVVADVVANYDVDGIHFDDYFYSYNGTTSEDKDTFETYGADYTNIGDWRRNNITQMLGKVNRRIKELKPSVRFGISPFGIWKPNYPQGIVGMNAYNQIYADALSWLGVDVNSDTPVGIPVVDYLTPQLYWPIGGGQDYTSLVSWWADQCKKAERHLYSGHELKYLDQDVATAATARQSEEYPQDLHELKAYMNLSNLEANSRLQVQNTVSSENEIARQIQEDRKEENRNKNSLGSVFFRAQQVMNGINTEDVFGEAYAEVALPPAMPWLETVVPNAPSDLAIVGDSLIWTDNSKEIPNKKFVVYYGETANAEAVVIGLTYGTSIHISNVDLSNYEVKVLSENNMWEESELVKPNAPVVTNPTQLENEVLEAEVRIDWTLEEGSLGVEYQWATTKDFDEGSIVENRGTVDTSVTFSDLILGADYYFRVRSYNSLAGYGDWTEEVYHFYLKKDLPMAPSLLDLDESNELDIDHVQITWEYPMGVNSANYQWATTSDFAEESILLDEESEVTTKSFSELKIGQKYYFRIRSNSLLGYGEWSNTYLFYMDDALLVSPQILKPTDTENELLDVGTIEITWEYPLGTSSGQYQWATSSAFEESTILESTETQETDFSYTLDEGINYYFRIRSNAVGSQSEWSAIYHFYVKEKIPTGTDDDKLNRALKQNYPNPASDMTTVAFELEKRSEVQLLVHDIIGNRVYLKKEGTLEAGSHKLSLDVSKWTSGIYFYSIIIDDIQYTKKMVIE</sequence>
<dbReference type="PROSITE" id="PS50853">
    <property type="entry name" value="FN3"/>
    <property type="match status" value="2"/>
</dbReference>
<dbReference type="PANTHER" id="PTHR43405:SF1">
    <property type="entry name" value="GLYCOSYL HYDROLASE DIGH"/>
    <property type="match status" value="1"/>
</dbReference>
<dbReference type="InterPro" id="IPR017853">
    <property type="entry name" value="GH"/>
</dbReference>
<evidence type="ECO:0000259" key="3">
    <source>
        <dbReference type="PROSITE" id="PS50853"/>
    </source>
</evidence>
<accession>A0A315ZGE5</accession>
<evidence type="ECO:0000256" key="1">
    <source>
        <dbReference type="ARBA" id="ARBA00022729"/>
    </source>
</evidence>
<dbReference type="SMART" id="SM00060">
    <property type="entry name" value="FN3"/>
    <property type="match status" value="4"/>
</dbReference>
<dbReference type="AlphaFoldDB" id="A0A315ZGE5"/>
<feature type="domain" description="Fibronectin type-III" evidence="3">
    <location>
        <begin position="626"/>
        <end position="719"/>
    </location>
</feature>
<dbReference type="EMBL" id="QGDO01000001">
    <property type="protein sequence ID" value="PWJ44402.1"/>
    <property type="molecule type" value="Genomic_DNA"/>
</dbReference>
<dbReference type="SUPFAM" id="SSF51445">
    <property type="entry name" value="(Trans)glycosidases"/>
    <property type="match status" value="1"/>
</dbReference>
<evidence type="ECO:0000313" key="4">
    <source>
        <dbReference type="EMBL" id="PWJ44402.1"/>
    </source>
</evidence>
<evidence type="ECO:0000256" key="2">
    <source>
        <dbReference type="SAM" id="SignalP"/>
    </source>
</evidence>
<dbReference type="RefSeq" id="WP_109615895.1">
    <property type="nucleotide sequence ID" value="NZ_QGDO01000001.1"/>
</dbReference>
<dbReference type="PANTHER" id="PTHR43405">
    <property type="entry name" value="GLYCOSYL HYDROLASE DIGH"/>
    <property type="match status" value="1"/>
</dbReference>
<keyword evidence="5" id="KW-1185">Reference proteome</keyword>
<dbReference type="Proteomes" id="UP000245535">
    <property type="component" value="Unassembled WGS sequence"/>
</dbReference>
<dbReference type="Pfam" id="PF02638">
    <property type="entry name" value="GHL10"/>
    <property type="match status" value="1"/>
</dbReference>
<dbReference type="CDD" id="cd00063">
    <property type="entry name" value="FN3"/>
    <property type="match status" value="2"/>
</dbReference>
<dbReference type="InterPro" id="IPR013783">
    <property type="entry name" value="Ig-like_fold"/>
</dbReference>
<dbReference type="InterPro" id="IPR052177">
    <property type="entry name" value="Divisome_Glycosyl_Hydrolase"/>
</dbReference>
<feature type="domain" description="Fibronectin type-III" evidence="3">
    <location>
        <begin position="528"/>
        <end position="622"/>
    </location>
</feature>
<dbReference type="InterPro" id="IPR026444">
    <property type="entry name" value="Secre_tail"/>
</dbReference>
<dbReference type="Gene3D" id="2.60.40.10">
    <property type="entry name" value="Immunoglobulins"/>
    <property type="match status" value="3"/>
</dbReference>
<dbReference type="OrthoDB" id="9773203at2"/>
<proteinExistence type="predicted"/>
<dbReference type="InterPro" id="IPR036116">
    <property type="entry name" value="FN3_sf"/>
</dbReference>
<organism evidence="4 5">
    <name type="scientific">Sediminitomix flava</name>
    <dbReference type="NCBI Taxonomy" id="379075"/>
    <lineage>
        <taxon>Bacteria</taxon>
        <taxon>Pseudomonadati</taxon>
        <taxon>Bacteroidota</taxon>
        <taxon>Cytophagia</taxon>
        <taxon>Cytophagales</taxon>
        <taxon>Flammeovirgaceae</taxon>
        <taxon>Sediminitomix</taxon>
    </lineage>
</organism>
<evidence type="ECO:0000313" key="5">
    <source>
        <dbReference type="Proteomes" id="UP000245535"/>
    </source>
</evidence>
<dbReference type="Gene3D" id="3.20.20.80">
    <property type="entry name" value="Glycosidases"/>
    <property type="match status" value="1"/>
</dbReference>
<dbReference type="InterPro" id="IPR003961">
    <property type="entry name" value="FN3_dom"/>
</dbReference>
<keyword evidence="1 2" id="KW-0732">Signal</keyword>
<name>A0A315ZGE5_SEDFL</name>
<dbReference type="SUPFAM" id="SSF49265">
    <property type="entry name" value="Fibronectin type III"/>
    <property type="match status" value="2"/>
</dbReference>
<feature type="chain" id="PRO_5016391734" evidence="2">
    <location>
        <begin position="20"/>
        <end position="912"/>
    </location>
</feature>
<comment type="caution">
    <text evidence="4">The sequence shown here is derived from an EMBL/GenBank/DDBJ whole genome shotgun (WGS) entry which is preliminary data.</text>
</comment>
<dbReference type="Pfam" id="PF18962">
    <property type="entry name" value="Por_Secre_tail"/>
    <property type="match status" value="1"/>
</dbReference>
<reference evidence="4 5" key="1">
    <citation type="submission" date="2018-03" db="EMBL/GenBank/DDBJ databases">
        <title>Genomic Encyclopedia of Archaeal and Bacterial Type Strains, Phase II (KMG-II): from individual species to whole genera.</title>
        <authorList>
            <person name="Goeker M."/>
        </authorList>
    </citation>
    <scope>NUCLEOTIDE SEQUENCE [LARGE SCALE GENOMIC DNA]</scope>
    <source>
        <strain evidence="4 5">DSM 28229</strain>
    </source>
</reference>
<feature type="signal peptide" evidence="2">
    <location>
        <begin position="1"/>
        <end position="19"/>
    </location>
</feature>
<dbReference type="InterPro" id="IPR003790">
    <property type="entry name" value="GHL10"/>
</dbReference>
<dbReference type="NCBIfam" id="TIGR04183">
    <property type="entry name" value="Por_Secre_tail"/>
    <property type="match status" value="1"/>
</dbReference>